<evidence type="ECO:0000259" key="6">
    <source>
        <dbReference type="Pfam" id="PF02826"/>
    </source>
</evidence>
<feature type="domain" description="D-isomer specific 2-hydroxyacid dehydrogenase NAD-binding" evidence="6">
    <location>
        <begin position="111"/>
        <end position="288"/>
    </location>
</feature>
<sequence>MKPKIYITRKLPASVVCQLEEICEVRMWHEEEKPVPREILEQEIMNVEGILCMLTETIDADLLEKAKKLKVISNMAVGYNNIDIALAKEKGITVTNTPDVLTETTADLTFSLLMASARRIVEASDYLRKGEWQTWSPMQLTGQDIYGSTLGIIGMGRIGESVARRAKGFGMDVLYHNRNRKPESEKKLNLTYVERDTLLKESDFVVLMVPFTDETKHLIGERELSLMKKSSILINTARGGIVDENALYHALVKGDIWAAGLDVFETEPVPLDHPLLTLRNVTTLPHIGSASIQTRVNMGNLAADNLILALQDKKPKYIVV</sequence>
<dbReference type="AlphaFoldDB" id="A0A941APL3"/>
<dbReference type="InterPro" id="IPR029752">
    <property type="entry name" value="D-isomer_DH_CS1"/>
</dbReference>
<evidence type="ECO:0000256" key="4">
    <source>
        <dbReference type="RuleBase" id="RU003719"/>
    </source>
</evidence>
<dbReference type="PROSITE" id="PS00671">
    <property type="entry name" value="D_2_HYDROXYACID_DH_3"/>
    <property type="match status" value="1"/>
</dbReference>
<dbReference type="RefSeq" id="WP_210595840.1">
    <property type="nucleotide sequence ID" value="NZ_JAGKSQ010000001.1"/>
</dbReference>
<dbReference type="GO" id="GO:0005829">
    <property type="term" value="C:cytosol"/>
    <property type="evidence" value="ECO:0007669"/>
    <property type="project" value="TreeGrafter"/>
</dbReference>
<dbReference type="EMBL" id="JAGKSQ010000001">
    <property type="protein sequence ID" value="MBP3950233.1"/>
    <property type="molecule type" value="Genomic_DNA"/>
</dbReference>
<keyword evidence="8" id="KW-1185">Reference proteome</keyword>
<protein>
    <submittedName>
        <fullName evidence="7">D-glycerate dehydrogenase</fullName>
    </submittedName>
</protein>
<comment type="caution">
    <text evidence="7">The sequence shown here is derived from an EMBL/GenBank/DDBJ whole genome shotgun (WGS) entry which is preliminary data.</text>
</comment>
<evidence type="ECO:0000256" key="1">
    <source>
        <dbReference type="ARBA" id="ARBA00005854"/>
    </source>
</evidence>
<comment type="similarity">
    <text evidence="1 4">Belongs to the D-isomer specific 2-hydroxyacid dehydrogenase family.</text>
</comment>
<name>A0A941APL3_9BACI</name>
<dbReference type="PANTHER" id="PTHR10996">
    <property type="entry name" value="2-HYDROXYACID DEHYDROGENASE-RELATED"/>
    <property type="match status" value="1"/>
</dbReference>
<dbReference type="GO" id="GO:0051287">
    <property type="term" value="F:NAD binding"/>
    <property type="evidence" value="ECO:0007669"/>
    <property type="project" value="InterPro"/>
</dbReference>
<feature type="domain" description="D-isomer specific 2-hydroxyacid dehydrogenase catalytic" evidence="5">
    <location>
        <begin position="6"/>
        <end position="319"/>
    </location>
</feature>
<dbReference type="CDD" id="cd05301">
    <property type="entry name" value="GDH"/>
    <property type="match status" value="1"/>
</dbReference>
<dbReference type="Pfam" id="PF02826">
    <property type="entry name" value="2-Hacid_dh_C"/>
    <property type="match status" value="1"/>
</dbReference>
<organism evidence="7 8">
    <name type="scientific">Halalkalibacter suaedae</name>
    <dbReference type="NCBI Taxonomy" id="2822140"/>
    <lineage>
        <taxon>Bacteria</taxon>
        <taxon>Bacillati</taxon>
        <taxon>Bacillota</taxon>
        <taxon>Bacilli</taxon>
        <taxon>Bacillales</taxon>
        <taxon>Bacillaceae</taxon>
        <taxon>Halalkalibacter</taxon>
    </lineage>
</organism>
<dbReference type="FunFam" id="3.40.50.720:FF:000462">
    <property type="entry name" value="Glyoxylate reductase (NADP+)"/>
    <property type="match status" value="1"/>
</dbReference>
<gene>
    <name evidence="7" type="ORF">J7W16_03740</name>
</gene>
<proteinExistence type="inferred from homology"/>
<evidence type="ECO:0000313" key="7">
    <source>
        <dbReference type="EMBL" id="MBP3950233.1"/>
    </source>
</evidence>
<dbReference type="InterPro" id="IPR029753">
    <property type="entry name" value="D-isomer_DH_CS"/>
</dbReference>
<dbReference type="InterPro" id="IPR050223">
    <property type="entry name" value="D-isomer_2-hydroxyacid_DH"/>
</dbReference>
<dbReference type="Proteomes" id="UP000678228">
    <property type="component" value="Unassembled WGS sequence"/>
</dbReference>
<evidence type="ECO:0000256" key="2">
    <source>
        <dbReference type="ARBA" id="ARBA00023002"/>
    </source>
</evidence>
<dbReference type="SUPFAM" id="SSF52283">
    <property type="entry name" value="Formate/glycerate dehydrogenase catalytic domain-like"/>
    <property type="match status" value="1"/>
</dbReference>
<dbReference type="GO" id="GO:0030267">
    <property type="term" value="F:glyoxylate reductase (NADPH) activity"/>
    <property type="evidence" value="ECO:0007669"/>
    <property type="project" value="TreeGrafter"/>
</dbReference>
<evidence type="ECO:0000256" key="3">
    <source>
        <dbReference type="ARBA" id="ARBA00023027"/>
    </source>
</evidence>
<evidence type="ECO:0000313" key="8">
    <source>
        <dbReference type="Proteomes" id="UP000678228"/>
    </source>
</evidence>
<dbReference type="Gene3D" id="3.40.50.720">
    <property type="entry name" value="NAD(P)-binding Rossmann-like Domain"/>
    <property type="match status" value="2"/>
</dbReference>
<reference evidence="7" key="1">
    <citation type="submission" date="2021-03" db="EMBL/GenBank/DDBJ databases">
        <title>Bacillus suaedae sp. nov., isolated from Suaeda aralocaspica.</title>
        <authorList>
            <person name="Lei R.F.R."/>
        </authorList>
    </citation>
    <scope>NUCLEOTIDE SEQUENCE</scope>
    <source>
        <strain evidence="7">YZJH907-2</strain>
    </source>
</reference>
<keyword evidence="3" id="KW-0520">NAD</keyword>
<dbReference type="InterPro" id="IPR006139">
    <property type="entry name" value="D-isomer_2_OHA_DH_cat_dom"/>
</dbReference>
<dbReference type="InterPro" id="IPR036291">
    <property type="entry name" value="NAD(P)-bd_dom_sf"/>
</dbReference>
<dbReference type="PANTHER" id="PTHR10996:SF178">
    <property type="entry name" value="2-HYDROXYACID DEHYDROGENASE YGL185C-RELATED"/>
    <property type="match status" value="1"/>
</dbReference>
<dbReference type="Pfam" id="PF00389">
    <property type="entry name" value="2-Hacid_dh"/>
    <property type="match status" value="1"/>
</dbReference>
<accession>A0A941APL3</accession>
<dbReference type="PROSITE" id="PS00065">
    <property type="entry name" value="D_2_HYDROXYACID_DH_1"/>
    <property type="match status" value="1"/>
</dbReference>
<evidence type="ECO:0000259" key="5">
    <source>
        <dbReference type="Pfam" id="PF00389"/>
    </source>
</evidence>
<dbReference type="SUPFAM" id="SSF51735">
    <property type="entry name" value="NAD(P)-binding Rossmann-fold domains"/>
    <property type="match status" value="1"/>
</dbReference>
<keyword evidence="2 4" id="KW-0560">Oxidoreductase</keyword>
<dbReference type="InterPro" id="IPR006140">
    <property type="entry name" value="D-isomer_DH_NAD-bd"/>
</dbReference>
<dbReference type="GO" id="GO:0016618">
    <property type="term" value="F:hydroxypyruvate reductase [NAD(P)H] activity"/>
    <property type="evidence" value="ECO:0007669"/>
    <property type="project" value="TreeGrafter"/>
</dbReference>